<dbReference type="RefSeq" id="WP_062151849.1">
    <property type="nucleotide sequence ID" value="NZ_CP012373.2"/>
</dbReference>
<accession>A0A2N9YHW0</accession>
<evidence type="ECO:0000256" key="2">
    <source>
        <dbReference type="ARBA" id="ARBA00019066"/>
    </source>
</evidence>
<gene>
    <name evidence="5" type="primary">phaE</name>
    <name evidence="5" type="ORF">BLE401_15640</name>
</gene>
<dbReference type="OrthoDB" id="6115526at2"/>
<evidence type="ECO:0000313" key="5">
    <source>
        <dbReference type="EMBL" id="AUI69989.1"/>
    </source>
</evidence>
<dbReference type="InterPro" id="IPR010123">
    <property type="entry name" value="PHA_synth_III_E"/>
</dbReference>
<protein>
    <recommendedName>
        <fullName evidence="2">Poly(3-hydroxyalkanoate) polymerase subunit PhaE</fullName>
    </recommendedName>
</protein>
<reference evidence="6" key="1">
    <citation type="submission" date="2016-12" db="EMBL/GenBank/DDBJ databases">
        <title>Complete Genome Sequence of Beggiatoa leptomitiformis D-401.</title>
        <authorList>
            <person name="Fomenkov A."/>
            <person name="Vincze T."/>
            <person name="Grabovich M."/>
            <person name="Anton B.P."/>
            <person name="Dubinina G."/>
            <person name="Orlova M."/>
            <person name="Belousova E."/>
            <person name="Roberts R.J."/>
        </authorList>
    </citation>
    <scope>NUCLEOTIDE SEQUENCE [LARGE SCALE GENOMIC DNA]</scope>
    <source>
        <strain evidence="6">D-401</strain>
    </source>
</reference>
<dbReference type="KEGG" id="blep:AL038_08670"/>
<dbReference type="NCBIfam" id="TIGR01834">
    <property type="entry name" value="PHA_synth_III_E"/>
    <property type="match status" value="1"/>
</dbReference>
<evidence type="ECO:0000256" key="1">
    <source>
        <dbReference type="ARBA" id="ARBA00004683"/>
    </source>
</evidence>
<organism evidence="5 6">
    <name type="scientific">Beggiatoa leptomitoformis</name>
    <dbReference type="NCBI Taxonomy" id="288004"/>
    <lineage>
        <taxon>Bacteria</taxon>
        <taxon>Pseudomonadati</taxon>
        <taxon>Pseudomonadota</taxon>
        <taxon>Gammaproteobacteria</taxon>
        <taxon>Thiotrichales</taxon>
        <taxon>Thiotrichaceae</taxon>
        <taxon>Beggiatoa</taxon>
    </lineage>
</organism>
<dbReference type="EMBL" id="CP018889">
    <property type="protein sequence ID" value="AUI69989.1"/>
    <property type="molecule type" value="Genomic_DNA"/>
</dbReference>
<sequence>MKDKDIFPDEEQWSKIQQLYWDMWLAISNQLLQHKTQQANVTEDNPPPLQAIEPWIESIELWWQVLSSVTPTDNQTVLRKFIDQGKNYFQFNNEFIKAFQTLINAPAETQESITLIEDGLRLLQENLLNYLKEKKNIPGFWDLPLDNWGHTLSLLSAFPGDFLQNLNAQVKSEEITKEKMTQLLSMPAIGYTREWQTRLQKGLQLLIAHQTAQRDYSHQFQRIVTRTIELLRDKLIHRANKAQPIDNLRCLYNEWVDCGELAYAEIVTTEEYSIVNARLINSLMAWKRHEQQTIDEILGALNMPTRRGLNTLHKRMQEMRREIKKTAMEEPLQTKEVLSYDDLKDEIKALRAEIELIKRADKKATLRHTTKPTKGDE</sequence>
<dbReference type="Pfam" id="PF09712">
    <property type="entry name" value="PHA_synth_III_E"/>
    <property type="match status" value="1"/>
</dbReference>
<evidence type="ECO:0000256" key="3">
    <source>
        <dbReference type="ARBA" id="ARBA00022752"/>
    </source>
</evidence>
<dbReference type="GO" id="GO:0042619">
    <property type="term" value="P:poly-hydroxybutyrate biosynthetic process"/>
    <property type="evidence" value="ECO:0007669"/>
    <property type="project" value="UniProtKB-KW"/>
</dbReference>
<dbReference type="Proteomes" id="UP000234271">
    <property type="component" value="Chromosome"/>
</dbReference>
<keyword evidence="3" id="KW-0583">PHB biosynthesis</keyword>
<keyword evidence="6" id="KW-1185">Reference proteome</keyword>
<proteinExistence type="predicted"/>
<evidence type="ECO:0000313" key="6">
    <source>
        <dbReference type="Proteomes" id="UP000234271"/>
    </source>
</evidence>
<comment type="pathway">
    <text evidence="1">Biopolymer metabolism; poly-(R)-3-hydroxybutanoate biosynthesis.</text>
</comment>
<evidence type="ECO:0000256" key="4">
    <source>
        <dbReference type="SAM" id="Coils"/>
    </source>
</evidence>
<dbReference type="AlphaFoldDB" id="A0A2N9YHW0"/>
<feature type="coiled-coil region" evidence="4">
    <location>
        <begin position="309"/>
        <end position="360"/>
    </location>
</feature>
<name>A0A2N9YHW0_9GAMM</name>
<dbReference type="UniPathway" id="UPA00917"/>
<keyword evidence="4" id="KW-0175">Coiled coil</keyword>
<dbReference type="STRING" id="288004.AL038_08670"/>